<evidence type="ECO:0000313" key="3">
    <source>
        <dbReference type="Proteomes" id="UP001595711"/>
    </source>
</evidence>
<name>A0ABV7VJX3_9PROT</name>
<evidence type="ECO:0000313" key="2">
    <source>
        <dbReference type="EMBL" id="MFC3677793.1"/>
    </source>
</evidence>
<feature type="region of interest" description="Disordered" evidence="1">
    <location>
        <begin position="36"/>
        <end position="55"/>
    </location>
</feature>
<dbReference type="EMBL" id="JBHRYJ010000005">
    <property type="protein sequence ID" value="MFC3677793.1"/>
    <property type="molecule type" value="Genomic_DNA"/>
</dbReference>
<dbReference type="InterPro" id="IPR014917">
    <property type="entry name" value="DUF1800"/>
</dbReference>
<dbReference type="RefSeq" id="WP_379729390.1">
    <property type="nucleotide sequence ID" value="NZ_JBHRYJ010000005.1"/>
</dbReference>
<comment type="caution">
    <text evidence="2">The sequence shown here is derived from an EMBL/GenBank/DDBJ whole genome shotgun (WGS) entry which is preliminary data.</text>
</comment>
<gene>
    <name evidence="2" type="ORF">ACFOOQ_19730</name>
</gene>
<dbReference type="Proteomes" id="UP001595711">
    <property type="component" value="Unassembled WGS sequence"/>
</dbReference>
<dbReference type="Pfam" id="PF08811">
    <property type="entry name" value="DUF1800"/>
    <property type="match status" value="1"/>
</dbReference>
<organism evidence="2 3">
    <name type="scientific">Ferrovibrio xuzhouensis</name>
    <dbReference type="NCBI Taxonomy" id="1576914"/>
    <lineage>
        <taxon>Bacteria</taxon>
        <taxon>Pseudomonadati</taxon>
        <taxon>Pseudomonadota</taxon>
        <taxon>Alphaproteobacteria</taxon>
        <taxon>Rhodospirillales</taxon>
        <taxon>Rhodospirillaceae</taxon>
        <taxon>Ferrovibrio</taxon>
    </lineage>
</organism>
<evidence type="ECO:0000256" key="1">
    <source>
        <dbReference type="SAM" id="MobiDB-lite"/>
    </source>
</evidence>
<keyword evidence="3" id="KW-1185">Reference proteome</keyword>
<accession>A0ABV7VJX3</accession>
<proteinExistence type="predicted"/>
<protein>
    <submittedName>
        <fullName evidence="2">DUF1800 family protein</fullName>
    </submittedName>
</protein>
<sequence>MLPSSPVSGAPLPKDAVIAANRFGFGARPQDVTAIGPDPQGWLRRQLPPPGQAAPLPAALQGLPRAEDYAARFFAARQAMKQGDAGAAQAAREMLQPAIREEAAALFRAQAESDTPFVERWVQFWANHFTVAGRQQIVAAMAGAYEREAIRPHAFGRFGDMLLAATRHPAMLLYLDNAASIGPNSRAGQRRHVGLNENHGRELLELHTVTPAAGYTQADVIALAKLLTGWSLGRTAADDCTIGAFCFRPAIHEPGPQVLLGHVFEPQNGAGQGEAALAMLAVHPATAQHIAEKLARQFIADDPPPAAVAALADTFRDSGGDLRAMALAVIARPEAWQPQNRKLRTPRDFLVAAARLTGLEMQPQRLLALLRQFGQPAFMPPSPAGWPDRANDWMAPDALRQRIELAYIAGQKLRPPEEPAELLDVALGVSAGSDTRQAVARAESRQAAVATVLAAPEFQWR</sequence>
<reference evidence="3" key="1">
    <citation type="journal article" date="2019" name="Int. J. Syst. Evol. Microbiol.">
        <title>The Global Catalogue of Microorganisms (GCM) 10K type strain sequencing project: providing services to taxonomists for standard genome sequencing and annotation.</title>
        <authorList>
            <consortium name="The Broad Institute Genomics Platform"/>
            <consortium name="The Broad Institute Genome Sequencing Center for Infectious Disease"/>
            <person name="Wu L."/>
            <person name="Ma J."/>
        </authorList>
    </citation>
    <scope>NUCLEOTIDE SEQUENCE [LARGE SCALE GENOMIC DNA]</scope>
    <source>
        <strain evidence="3">KCTC 42182</strain>
    </source>
</reference>